<comment type="caution">
    <text evidence="9">The sequence shown here is derived from an EMBL/GenBank/DDBJ whole genome shotgun (WGS) entry which is preliminary data.</text>
</comment>
<evidence type="ECO:0000313" key="10">
    <source>
        <dbReference type="Proteomes" id="UP001232992"/>
    </source>
</evidence>
<keyword evidence="2" id="KW-0813">Transport</keyword>
<evidence type="ECO:0000256" key="4">
    <source>
        <dbReference type="ARBA" id="ARBA00022723"/>
    </source>
</evidence>
<comment type="subcellular location">
    <subcellularLocation>
        <location evidence="1">Cell envelope</location>
    </subcellularLocation>
</comment>
<reference evidence="9 10" key="1">
    <citation type="submission" date="2023-01" db="EMBL/GenBank/DDBJ databases">
        <title>Novel diversity within Roseofilum (Cyanobacteria; Desertifilaceae) from marine benthic mats with descriptions of four novel species.</title>
        <authorList>
            <person name="Wang Y."/>
            <person name="Berthold D.E."/>
            <person name="Hu J."/>
            <person name="Lefler F.W."/>
            <person name="Laughinghouse H.D. IV."/>
        </authorList>
    </citation>
    <scope>NUCLEOTIDE SEQUENCE [LARGE SCALE GENOMIC DNA]</scope>
    <source>
        <strain evidence="9 10">BLCC-M143</strain>
    </source>
</reference>
<protein>
    <submittedName>
        <fullName evidence="9">Cytochrome c3 family protein</fullName>
    </submittedName>
</protein>
<evidence type="ECO:0000259" key="8">
    <source>
        <dbReference type="Pfam" id="PF14537"/>
    </source>
</evidence>
<dbReference type="Gene3D" id="3.90.10.10">
    <property type="entry name" value="Cytochrome C3"/>
    <property type="match status" value="1"/>
</dbReference>
<keyword evidence="5" id="KW-0249">Electron transport</keyword>
<evidence type="ECO:0000256" key="7">
    <source>
        <dbReference type="SAM" id="Phobius"/>
    </source>
</evidence>
<dbReference type="Proteomes" id="UP001232992">
    <property type="component" value="Unassembled WGS sequence"/>
</dbReference>
<evidence type="ECO:0000256" key="2">
    <source>
        <dbReference type="ARBA" id="ARBA00022448"/>
    </source>
</evidence>
<name>A0ABT7BZ49_9CYAN</name>
<evidence type="ECO:0000313" key="9">
    <source>
        <dbReference type="EMBL" id="MDJ1184481.1"/>
    </source>
</evidence>
<organism evidence="9 10">
    <name type="scientific">Roseofilum casamattae BLCC-M143</name>
    <dbReference type="NCBI Taxonomy" id="3022442"/>
    <lineage>
        <taxon>Bacteria</taxon>
        <taxon>Bacillati</taxon>
        <taxon>Cyanobacteriota</taxon>
        <taxon>Cyanophyceae</taxon>
        <taxon>Desertifilales</taxon>
        <taxon>Desertifilaceae</taxon>
        <taxon>Roseofilum</taxon>
        <taxon>Roseofilum casamattae</taxon>
    </lineage>
</organism>
<evidence type="ECO:0000256" key="5">
    <source>
        <dbReference type="ARBA" id="ARBA00022982"/>
    </source>
</evidence>
<feature type="domain" description="Tetrahaem cytochrome" evidence="8">
    <location>
        <begin position="53"/>
        <end position="137"/>
    </location>
</feature>
<accession>A0ABT7BZ49</accession>
<dbReference type="SUPFAM" id="SSF48695">
    <property type="entry name" value="Multiheme cytochromes"/>
    <property type="match status" value="1"/>
</dbReference>
<dbReference type="Pfam" id="PF14537">
    <property type="entry name" value="Cytochrom_c3_2"/>
    <property type="match status" value="1"/>
</dbReference>
<keyword evidence="3" id="KW-0349">Heme</keyword>
<dbReference type="RefSeq" id="WP_283759136.1">
    <property type="nucleotide sequence ID" value="NZ_JAQOSQ010000015.1"/>
</dbReference>
<feature type="transmembrane region" description="Helical" evidence="7">
    <location>
        <begin position="20"/>
        <end position="38"/>
    </location>
</feature>
<dbReference type="EMBL" id="JAQOSQ010000015">
    <property type="protein sequence ID" value="MDJ1184481.1"/>
    <property type="molecule type" value="Genomic_DNA"/>
</dbReference>
<evidence type="ECO:0000256" key="3">
    <source>
        <dbReference type="ARBA" id="ARBA00022617"/>
    </source>
</evidence>
<evidence type="ECO:0000256" key="1">
    <source>
        <dbReference type="ARBA" id="ARBA00004196"/>
    </source>
</evidence>
<proteinExistence type="predicted"/>
<keyword evidence="7" id="KW-0812">Transmembrane</keyword>
<evidence type="ECO:0000256" key="6">
    <source>
        <dbReference type="ARBA" id="ARBA00023004"/>
    </source>
</evidence>
<dbReference type="InterPro" id="IPR012286">
    <property type="entry name" value="Tetrahaem_cytochrome"/>
</dbReference>
<sequence>MTGNSQRFPQLKAILQLRTAIVAIAILLLVWGIAAFALDQRQVFLPGVTSDGHTLIEASCSSCHEGFKPVSNETCMRCHEAEMAEDVHGAKKFRDPRWAEYLENLDVLTCTACHAEHTHIFARGVHLKPELCMACHEGVIAGDIPSHKGFAPDGCWTAGCHNFHDHRAISTGFLLKNLNQPILLPTPEILNLKLVLEQQEPAAADLGAEFVEEES</sequence>
<gene>
    <name evidence="9" type="ORF">PMH09_14940</name>
</gene>
<dbReference type="InterPro" id="IPR036280">
    <property type="entry name" value="Multihaem_cyt_sf"/>
</dbReference>
<keyword evidence="10" id="KW-1185">Reference proteome</keyword>
<keyword evidence="6" id="KW-0408">Iron</keyword>
<keyword evidence="4" id="KW-0479">Metal-binding</keyword>
<keyword evidence="7" id="KW-0472">Membrane</keyword>
<keyword evidence="7" id="KW-1133">Transmembrane helix</keyword>